<evidence type="ECO:0000256" key="1">
    <source>
        <dbReference type="ARBA" id="ARBA00006336"/>
    </source>
</evidence>
<dbReference type="InterPro" id="IPR036380">
    <property type="entry name" value="Isochorismatase-like_sf"/>
</dbReference>
<sequence length="186" mass="20523">MAKKALLVVDVQNDFCPGGSLAVTDGDQVVGPLNRLIAFAEENGWEIYFSRDWHPAETKHFEKWPVHCVQNTPGAEFHPNLQFPNDPQNFRVISKGMGDADDYSAFDGGMSPQAEHLYVGGLATDYCVLWTVNRALELGYKVTLLQDACRAVDLTPGDGERAIAQMRQNGARIAPTEEVLNETEKG</sequence>
<name>A0A1F4UIK9_UNCKA</name>
<dbReference type="EMBL" id="MEUW01000013">
    <property type="protein sequence ID" value="OGC44640.1"/>
    <property type="molecule type" value="Genomic_DNA"/>
</dbReference>
<evidence type="ECO:0000256" key="7">
    <source>
        <dbReference type="ARBA" id="ARBA00043224"/>
    </source>
</evidence>
<reference evidence="9 10" key="1">
    <citation type="journal article" date="2016" name="Nat. Commun.">
        <title>Thousands of microbial genomes shed light on interconnected biogeochemical processes in an aquifer system.</title>
        <authorList>
            <person name="Anantharaman K."/>
            <person name="Brown C.T."/>
            <person name="Hug L.A."/>
            <person name="Sharon I."/>
            <person name="Castelle C.J."/>
            <person name="Probst A.J."/>
            <person name="Thomas B.C."/>
            <person name="Singh A."/>
            <person name="Wilkins M.J."/>
            <person name="Karaoz U."/>
            <person name="Brodie E.L."/>
            <person name="Williams K.H."/>
            <person name="Hubbard S.S."/>
            <person name="Banfield J.F."/>
        </authorList>
    </citation>
    <scope>NUCLEOTIDE SEQUENCE [LARGE SCALE GENOMIC DNA]</scope>
</reference>
<organism evidence="9 10">
    <name type="scientific">candidate division WWE3 bacterium RBG_19FT_COMBO_53_11</name>
    <dbReference type="NCBI Taxonomy" id="1802613"/>
    <lineage>
        <taxon>Bacteria</taxon>
        <taxon>Katanobacteria</taxon>
    </lineage>
</organism>
<dbReference type="AlphaFoldDB" id="A0A1F4UIK9"/>
<protein>
    <recommendedName>
        <fullName evidence="6">nicotinamidase</fullName>
        <ecNumber evidence="6">3.5.1.19</ecNumber>
    </recommendedName>
    <alternativeName>
        <fullName evidence="7">Nicotinamide deamidase</fullName>
    </alternativeName>
</protein>
<dbReference type="STRING" id="1802613.A2V54_00560"/>
<comment type="similarity">
    <text evidence="1">Belongs to the isochorismatase family.</text>
</comment>
<feature type="domain" description="Isochorismatase-like" evidence="8">
    <location>
        <begin position="5"/>
        <end position="178"/>
    </location>
</feature>
<dbReference type="InterPro" id="IPR052347">
    <property type="entry name" value="Isochorismatase_Nicotinamidase"/>
</dbReference>
<comment type="caution">
    <text evidence="9">The sequence shown here is derived from an EMBL/GenBank/DDBJ whole genome shotgun (WGS) entry which is preliminary data.</text>
</comment>
<evidence type="ECO:0000259" key="8">
    <source>
        <dbReference type="Pfam" id="PF00857"/>
    </source>
</evidence>
<dbReference type="Proteomes" id="UP000176583">
    <property type="component" value="Unassembled WGS sequence"/>
</dbReference>
<dbReference type="PANTHER" id="PTHR11080:SF2">
    <property type="entry name" value="LD05707P"/>
    <property type="match status" value="1"/>
</dbReference>
<dbReference type="EC" id="3.5.1.19" evidence="6"/>
<evidence type="ECO:0000313" key="9">
    <source>
        <dbReference type="EMBL" id="OGC44640.1"/>
    </source>
</evidence>
<accession>A0A1F4UIK9</accession>
<proteinExistence type="inferred from homology"/>
<evidence type="ECO:0000256" key="5">
    <source>
        <dbReference type="ARBA" id="ARBA00037900"/>
    </source>
</evidence>
<dbReference type="PANTHER" id="PTHR11080">
    <property type="entry name" value="PYRAZINAMIDASE/NICOTINAMIDASE"/>
    <property type="match status" value="1"/>
</dbReference>
<evidence type="ECO:0000313" key="10">
    <source>
        <dbReference type="Proteomes" id="UP000176583"/>
    </source>
</evidence>
<evidence type="ECO:0000256" key="2">
    <source>
        <dbReference type="ARBA" id="ARBA00022642"/>
    </source>
</evidence>
<gene>
    <name evidence="9" type="ORF">A2V54_00560</name>
</gene>
<dbReference type="GO" id="GO:0019363">
    <property type="term" value="P:pyridine nucleotide biosynthetic process"/>
    <property type="evidence" value="ECO:0007669"/>
    <property type="project" value="UniProtKB-KW"/>
</dbReference>
<dbReference type="GO" id="GO:0008936">
    <property type="term" value="F:nicotinamidase activity"/>
    <property type="evidence" value="ECO:0007669"/>
    <property type="project" value="UniProtKB-EC"/>
</dbReference>
<keyword evidence="2" id="KW-0662">Pyridine nucleotide biosynthesis</keyword>
<keyword evidence="3" id="KW-0479">Metal-binding</keyword>
<dbReference type="Gene3D" id="3.40.50.850">
    <property type="entry name" value="Isochorismatase-like"/>
    <property type="match status" value="1"/>
</dbReference>
<evidence type="ECO:0000256" key="6">
    <source>
        <dbReference type="ARBA" id="ARBA00039017"/>
    </source>
</evidence>
<keyword evidence="4" id="KW-0378">Hydrolase</keyword>
<evidence type="ECO:0000256" key="3">
    <source>
        <dbReference type="ARBA" id="ARBA00022723"/>
    </source>
</evidence>
<dbReference type="GO" id="GO:0046872">
    <property type="term" value="F:metal ion binding"/>
    <property type="evidence" value="ECO:0007669"/>
    <property type="project" value="UniProtKB-KW"/>
</dbReference>
<comment type="pathway">
    <text evidence="5">Cofactor biosynthesis; nicotinate biosynthesis; nicotinate from nicotinamide: step 1/1.</text>
</comment>
<dbReference type="InterPro" id="IPR000868">
    <property type="entry name" value="Isochorismatase-like_dom"/>
</dbReference>
<dbReference type="Pfam" id="PF00857">
    <property type="entry name" value="Isochorismatase"/>
    <property type="match status" value="1"/>
</dbReference>
<evidence type="ECO:0000256" key="4">
    <source>
        <dbReference type="ARBA" id="ARBA00022801"/>
    </source>
</evidence>
<dbReference type="SUPFAM" id="SSF52499">
    <property type="entry name" value="Isochorismatase-like hydrolases"/>
    <property type="match status" value="1"/>
</dbReference>